<dbReference type="PROSITE" id="PS50871">
    <property type="entry name" value="C1Q"/>
    <property type="match status" value="1"/>
</dbReference>
<feature type="signal peptide" evidence="5">
    <location>
        <begin position="1"/>
        <end position="22"/>
    </location>
</feature>
<feature type="chain" id="PRO_5019341807" evidence="5">
    <location>
        <begin position="23"/>
        <end position="216"/>
    </location>
</feature>
<dbReference type="PANTHER" id="PTHR22923:SF116">
    <property type="entry name" value="C1Q DOMAIN-CONTAINING PROTEIN"/>
    <property type="match status" value="1"/>
</dbReference>
<keyword evidence="2" id="KW-0964">Secreted</keyword>
<dbReference type="GO" id="GO:0005576">
    <property type="term" value="C:extracellular region"/>
    <property type="evidence" value="ECO:0007669"/>
    <property type="project" value="UniProtKB-SubCell"/>
</dbReference>
<evidence type="ECO:0000256" key="5">
    <source>
        <dbReference type="SAM" id="SignalP"/>
    </source>
</evidence>
<dbReference type="AlphaFoldDB" id="A0A411DEP3"/>
<dbReference type="EMBL" id="MK153119">
    <property type="protein sequence ID" value="QBA18413.1"/>
    <property type="molecule type" value="mRNA"/>
</dbReference>
<evidence type="ECO:0000313" key="7">
    <source>
        <dbReference type="EMBL" id="QBA18413.1"/>
    </source>
</evidence>
<feature type="domain" description="C1q" evidence="6">
    <location>
        <begin position="79"/>
        <end position="216"/>
    </location>
</feature>
<evidence type="ECO:0000256" key="1">
    <source>
        <dbReference type="ARBA" id="ARBA00004613"/>
    </source>
</evidence>
<proteinExistence type="evidence at transcript level"/>
<feature type="coiled-coil region" evidence="4">
    <location>
        <begin position="38"/>
        <end position="65"/>
    </location>
</feature>
<name>A0A411DEP3_LITLI</name>
<comment type="subcellular location">
    <subcellularLocation>
        <location evidence="1">Secreted</location>
    </subcellularLocation>
</comment>
<dbReference type="PRINTS" id="PR00007">
    <property type="entry name" value="COMPLEMNTC1Q"/>
</dbReference>
<dbReference type="Pfam" id="PF00386">
    <property type="entry name" value="C1q"/>
    <property type="match status" value="1"/>
</dbReference>
<gene>
    <name evidence="7" type="primary">C1qDC2-3</name>
</gene>
<keyword evidence="3 5" id="KW-0732">Signal</keyword>
<protein>
    <submittedName>
        <fullName evidence="7">Type 2 C1q domain-containing protein 3</fullName>
    </submittedName>
</protein>
<sequence length="216" mass="23345">MLFVALCCFFVMANGVLGAAQAEDRTNGNDNQSLLGIVVQLQAKVLSMENEAEKMKGKLRRVKVQQEQTQADLATLQASLHKQAAFSVTFDHVVQGRLNMGTGGIIRFDKIVTNIAGGYNVGTGIFTAPYAGVYAFSCSIRSINDRDWVSVSITKGDTQLAIATADGKIDHWDKGSAFATTYLDKGDQVFVKHYGGDTYVERGVLTTFSGMLVTAD</sequence>
<evidence type="ECO:0000256" key="2">
    <source>
        <dbReference type="ARBA" id="ARBA00022525"/>
    </source>
</evidence>
<dbReference type="InterPro" id="IPR050822">
    <property type="entry name" value="Cerebellin_Synaptic_Org"/>
</dbReference>
<dbReference type="PANTHER" id="PTHR22923">
    <property type="entry name" value="CEREBELLIN-RELATED"/>
    <property type="match status" value="1"/>
</dbReference>
<evidence type="ECO:0000256" key="4">
    <source>
        <dbReference type="SAM" id="Coils"/>
    </source>
</evidence>
<evidence type="ECO:0000259" key="6">
    <source>
        <dbReference type="PROSITE" id="PS50871"/>
    </source>
</evidence>
<evidence type="ECO:0000256" key="3">
    <source>
        <dbReference type="ARBA" id="ARBA00022729"/>
    </source>
</evidence>
<dbReference type="SUPFAM" id="SSF49842">
    <property type="entry name" value="TNF-like"/>
    <property type="match status" value="1"/>
</dbReference>
<reference evidence="7" key="1">
    <citation type="journal article" date="2019" name="Dev. Comp. Immunol.">
        <title>Derivatives of the lectin complement pathway in Lophotrochozoa.</title>
        <authorList>
            <person name="Gorbushin A.M."/>
        </authorList>
    </citation>
    <scope>NUCLEOTIDE SEQUENCE</scope>
    <source>
        <tissue evidence="7">Kidney</tissue>
    </source>
</reference>
<dbReference type="SMART" id="SM00110">
    <property type="entry name" value="C1Q"/>
    <property type="match status" value="1"/>
</dbReference>
<dbReference type="InterPro" id="IPR008983">
    <property type="entry name" value="Tumour_necrosis_fac-like_dom"/>
</dbReference>
<keyword evidence="4" id="KW-0175">Coiled coil</keyword>
<organism evidence="7">
    <name type="scientific">Littorina littorea</name>
    <name type="common">Common periwinkle</name>
    <dbReference type="NCBI Taxonomy" id="31216"/>
    <lineage>
        <taxon>Eukaryota</taxon>
        <taxon>Metazoa</taxon>
        <taxon>Spiralia</taxon>
        <taxon>Lophotrochozoa</taxon>
        <taxon>Mollusca</taxon>
        <taxon>Gastropoda</taxon>
        <taxon>Caenogastropoda</taxon>
        <taxon>Littorinimorpha</taxon>
        <taxon>Littorinoidea</taxon>
        <taxon>Littorinidae</taxon>
        <taxon>Littorina</taxon>
    </lineage>
</organism>
<accession>A0A411DEP3</accession>
<dbReference type="InterPro" id="IPR001073">
    <property type="entry name" value="C1q_dom"/>
</dbReference>
<dbReference type="Gene3D" id="2.60.120.40">
    <property type="match status" value="1"/>
</dbReference>